<evidence type="ECO:0000256" key="1">
    <source>
        <dbReference type="ARBA" id="ARBA00004651"/>
    </source>
</evidence>
<feature type="transmembrane region" description="Helical" evidence="6">
    <location>
        <begin position="28"/>
        <end position="53"/>
    </location>
</feature>
<feature type="transmembrane region" description="Helical" evidence="6">
    <location>
        <begin position="264"/>
        <end position="280"/>
    </location>
</feature>
<keyword evidence="4 6" id="KW-1133">Transmembrane helix</keyword>
<evidence type="ECO:0000256" key="5">
    <source>
        <dbReference type="ARBA" id="ARBA00023136"/>
    </source>
</evidence>
<keyword evidence="2" id="KW-1003">Cell membrane</keyword>
<sequence length="373" mass="38933">MNAAWRFVAAIGLVSLLADLTYEGGRSISGAFLGSLGATAALVGFVAGFGEFLGYLVRLASGRLADRFRLHWPLLYLGYAANLLAVPALALAQSAQGAGLLLFLERFGKGLRTPARDALLARAGEQVGHGKAFGVHETMDQLGAFLGPLLVALGVALGGYRLGFALLLVPALLALSVLSQARGLEPKAVPQPKDGRLPPGFALYLFYSALFALGLVHFQILAFHLERSGAPGALIPLFYALAMGTDALLALLGGLLFDRLGLKTLFLAPLLALGASPLLLGDTPGLWWAGSALWGGALGLQESLMRAGVGRLSGGSAFAYGVFDTAFGLAWLLGSVAMGLLYDRSPGWVVAFAVAAEALALLPLALLLRRERR</sequence>
<dbReference type="Pfam" id="PF07690">
    <property type="entry name" value="MFS_1"/>
    <property type="match status" value="1"/>
</dbReference>
<dbReference type="SUPFAM" id="SSF103473">
    <property type="entry name" value="MFS general substrate transporter"/>
    <property type="match status" value="1"/>
</dbReference>
<keyword evidence="5 6" id="KW-0472">Membrane</keyword>
<evidence type="ECO:0000256" key="3">
    <source>
        <dbReference type="ARBA" id="ARBA00022692"/>
    </source>
</evidence>
<dbReference type="EMBL" id="SKBL01000002">
    <property type="protein sequence ID" value="TFU17742.1"/>
    <property type="molecule type" value="Genomic_DNA"/>
</dbReference>
<gene>
    <name evidence="7" type="ORF">E0489_02895</name>
</gene>
<feature type="transmembrane region" description="Helical" evidence="6">
    <location>
        <begin position="201"/>
        <end position="225"/>
    </location>
</feature>
<dbReference type="Proteomes" id="UP000297244">
    <property type="component" value="Unassembled WGS sequence"/>
</dbReference>
<keyword evidence="3 6" id="KW-0812">Transmembrane</keyword>
<name>A0ABY2KD19_9DEIN</name>
<protein>
    <submittedName>
        <fullName evidence="7">MFS transporter</fullName>
    </submittedName>
</protein>
<accession>A0ABY2KD19</accession>
<dbReference type="RefSeq" id="WP_135343002.1">
    <property type="nucleotide sequence ID" value="NZ_ML214240.1"/>
</dbReference>
<evidence type="ECO:0000256" key="4">
    <source>
        <dbReference type="ARBA" id="ARBA00022989"/>
    </source>
</evidence>
<evidence type="ECO:0000313" key="8">
    <source>
        <dbReference type="Proteomes" id="UP000297244"/>
    </source>
</evidence>
<dbReference type="PANTHER" id="PTHR42688:SF1">
    <property type="entry name" value="BLR5212 PROTEIN"/>
    <property type="match status" value="1"/>
</dbReference>
<evidence type="ECO:0000313" key="7">
    <source>
        <dbReference type="EMBL" id="TFU17742.1"/>
    </source>
</evidence>
<dbReference type="InterPro" id="IPR052425">
    <property type="entry name" value="Uncharacterized_MFS-type"/>
</dbReference>
<dbReference type="CDD" id="cd17370">
    <property type="entry name" value="MFS_MJ1317_like"/>
    <property type="match status" value="1"/>
</dbReference>
<dbReference type="InterPro" id="IPR036259">
    <property type="entry name" value="MFS_trans_sf"/>
</dbReference>
<feature type="transmembrane region" description="Helical" evidence="6">
    <location>
        <begin position="149"/>
        <end position="178"/>
    </location>
</feature>
<feature type="transmembrane region" description="Helical" evidence="6">
    <location>
        <begin position="237"/>
        <end position="257"/>
    </location>
</feature>
<evidence type="ECO:0000256" key="6">
    <source>
        <dbReference type="SAM" id="Phobius"/>
    </source>
</evidence>
<feature type="transmembrane region" description="Helical" evidence="6">
    <location>
        <begin position="317"/>
        <end position="342"/>
    </location>
</feature>
<organism evidence="7 8">
    <name type="scientific">Thermus tengchongensis</name>
    <dbReference type="NCBI Taxonomy" id="1214928"/>
    <lineage>
        <taxon>Bacteria</taxon>
        <taxon>Thermotogati</taxon>
        <taxon>Deinococcota</taxon>
        <taxon>Deinococci</taxon>
        <taxon>Thermales</taxon>
        <taxon>Thermaceae</taxon>
        <taxon>Thermus</taxon>
    </lineage>
</organism>
<keyword evidence="8" id="KW-1185">Reference proteome</keyword>
<dbReference type="InterPro" id="IPR011701">
    <property type="entry name" value="MFS"/>
</dbReference>
<feature type="transmembrane region" description="Helical" evidence="6">
    <location>
        <begin position="74"/>
        <end position="95"/>
    </location>
</feature>
<comment type="caution">
    <text evidence="7">The sequence shown here is derived from an EMBL/GenBank/DDBJ whole genome shotgun (WGS) entry which is preliminary data.</text>
</comment>
<evidence type="ECO:0000256" key="2">
    <source>
        <dbReference type="ARBA" id="ARBA00022475"/>
    </source>
</evidence>
<feature type="transmembrane region" description="Helical" evidence="6">
    <location>
        <begin position="348"/>
        <end position="368"/>
    </location>
</feature>
<dbReference type="Gene3D" id="1.20.1250.20">
    <property type="entry name" value="MFS general substrate transporter like domains"/>
    <property type="match status" value="2"/>
</dbReference>
<reference evidence="7 8" key="1">
    <citation type="submission" date="2019-03" db="EMBL/GenBank/DDBJ databases">
        <title>Thermus tengchongensis species for the arsenic transformation mechanism.</title>
        <authorList>
            <person name="Yuan G.C."/>
        </authorList>
    </citation>
    <scope>NUCLEOTIDE SEQUENCE [LARGE SCALE GENOMIC DNA]</scope>
    <source>
        <strain evidence="7 8">15Y</strain>
    </source>
</reference>
<comment type="subcellular location">
    <subcellularLocation>
        <location evidence="1">Cell membrane</location>
        <topology evidence="1">Multi-pass membrane protein</topology>
    </subcellularLocation>
</comment>
<proteinExistence type="predicted"/>
<dbReference type="PANTHER" id="PTHR42688">
    <property type="entry name" value="CONSERVED PROTEIN"/>
    <property type="match status" value="1"/>
</dbReference>